<evidence type="ECO:0000313" key="3">
    <source>
        <dbReference type="Proteomes" id="UP000810171"/>
    </source>
</evidence>
<keyword evidence="3" id="KW-1185">Reference proteome</keyword>
<protein>
    <submittedName>
        <fullName evidence="2">DUF2559 family protein</fullName>
    </submittedName>
</protein>
<accession>A0ABS3Z8Z5</accession>
<dbReference type="Pfam" id="PF10832">
    <property type="entry name" value="YhfG"/>
    <property type="match status" value="1"/>
</dbReference>
<dbReference type="EMBL" id="JACVEW010000002">
    <property type="protein sequence ID" value="MBP0047474.1"/>
    <property type="molecule type" value="Genomic_DNA"/>
</dbReference>
<feature type="region of interest" description="Disordered" evidence="1">
    <location>
        <begin position="32"/>
        <end position="55"/>
    </location>
</feature>
<evidence type="ECO:0000256" key="1">
    <source>
        <dbReference type="SAM" id="MobiDB-lite"/>
    </source>
</evidence>
<dbReference type="Proteomes" id="UP000810171">
    <property type="component" value="Unassembled WGS sequence"/>
</dbReference>
<comment type="caution">
    <text evidence="2">The sequence shown here is derived from an EMBL/GenBank/DDBJ whole genome shotgun (WGS) entry which is preliminary data.</text>
</comment>
<sequence>MKQDAHAVKAAYFSRVRRRNYKASLRLEGFDMTQTDQAPTSKAEAIRHHTPKAAS</sequence>
<dbReference type="InterPro" id="IPR022541">
    <property type="entry name" value="YhfG"/>
</dbReference>
<gene>
    <name evidence="2" type="ORF">H9C73_01900</name>
</gene>
<reference evidence="2 3" key="1">
    <citation type="submission" date="2020-09" db="EMBL/GenBank/DDBJ databases">
        <authorList>
            <person name="Tanuku N.R.S."/>
        </authorList>
    </citation>
    <scope>NUCLEOTIDE SEQUENCE [LARGE SCALE GENOMIC DNA]</scope>
    <source>
        <strain evidence="2 3">AK62</strain>
    </source>
</reference>
<name>A0ABS3Z8Z5_9GAMM</name>
<organism evidence="2 3">
    <name type="scientific">Marinobacterium alkalitolerans</name>
    <dbReference type="NCBI Taxonomy" id="1542925"/>
    <lineage>
        <taxon>Bacteria</taxon>
        <taxon>Pseudomonadati</taxon>
        <taxon>Pseudomonadota</taxon>
        <taxon>Gammaproteobacteria</taxon>
        <taxon>Oceanospirillales</taxon>
        <taxon>Oceanospirillaceae</taxon>
        <taxon>Marinobacterium</taxon>
    </lineage>
</organism>
<proteinExistence type="predicted"/>
<dbReference type="RefSeq" id="WP_209286088.1">
    <property type="nucleotide sequence ID" value="NZ_JACVEW010000002.1"/>
</dbReference>
<evidence type="ECO:0000313" key="2">
    <source>
        <dbReference type="EMBL" id="MBP0047474.1"/>
    </source>
</evidence>